<feature type="compositionally biased region" description="Basic residues" evidence="5">
    <location>
        <begin position="9"/>
        <end position="31"/>
    </location>
</feature>
<evidence type="ECO:0000313" key="7">
    <source>
        <dbReference type="EMBL" id="KAL0071284.1"/>
    </source>
</evidence>
<comment type="caution">
    <text evidence="7">The sequence shown here is derived from an EMBL/GenBank/DDBJ whole genome shotgun (WGS) entry which is preliminary data.</text>
</comment>
<dbReference type="Proteomes" id="UP001437256">
    <property type="component" value="Unassembled WGS sequence"/>
</dbReference>
<accession>A0ABR3AD65</accession>
<dbReference type="PANTHER" id="PTHR20855">
    <property type="entry name" value="ADIPOR/PROGESTIN RECEPTOR-RELATED"/>
    <property type="match status" value="1"/>
</dbReference>
<protein>
    <submittedName>
        <fullName evidence="7">Inc metabolism membrane protein</fullName>
    </submittedName>
</protein>
<keyword evidence="8" id="KW-1185">Reference proteome</keyword>
<feature type="transmembrane region" description="Helical" evidence="6">
    <location>
        <begin position="401"/>
        <end position="422"/>
    </location>
</feature>
<feature type="transmembrane region" description="Helical" evidence="6">
    <location>
        <begin position="428"/>
        <end position="451"/>
    </location>
</feature>
<keyword evidence="2 6" id="KW-0812">Transmembrane</keyword>
<keyword evidence="4 6" id="KW-0472">Membrane</keyword>
<reference evidence="7 8" key="1">
    <citation type="submission" date="2024-05" db="EMBL/GenBank/DDBJ databases">
        <title>A draft genome resource for the thread blight pathogen Marasmius tenuissimus strain MS-2.</title>
        <authorList>
            <person name="Yulfo-Soto G.E."/>
            <person name="Baruah I.K."/>
            <person name="Amoako-Attah I."/>
            <person name="Bukari Y."/>
            <person name="Meinhardt L.W."/>
            <person name="Bailey B.A."/>
            <person name="Cohen S.P."/>
        </authorList>
    </citation>
    <scope>NUCLEOTIDE SEQUENCE [LARGE SCALE GENOMIC DNA]</scope>
    <source>
        <strain evidence="7 8">MS-2</strain>
    </source>
</reference>
<evidence type="ECO:0000256" key="2">
    <source>
        <dbReference type="ARBA" id="ARBA00022692"/>
    </source>
</evidence>
<sequence length="612" mass="69312">MSSISTNTIRRRPPSHRRRLSTPARPRRRPRLSFCQPLPPSLEALDLSSASPTHTLASLRFLVLSYLAEVEARLSDIKGDPDSAVKHNELTAIEDVRVWSRTTMEMLNSIRADVCSHLPDFALPEITVENLRSHLPDLPSVTSRLPDFDFDFNDFDLRNKFDDVKTRIHDFDFHAPMEFVPTLSARLQTLQSHLSTFEMPQFGQASGGTLHSLNVMLSDLVDSLLSSELVTDILSSAPDSGLHLTDGLKESLREGEELVERAALEVAHAVKRSLAGVRLITYADLPTEWKNNPFVTQGYRFIPIERWPLIIMSLFALHNETLNIHTHLVPFFLYLFNSIPLPNPFNIPSIPFVFNPISLAETDLPEIMFMSFALLCLFTSAIWHTMSGCAHLGSMELCARVDYVGIGWLISASVGTVVHYAFRDCHPNLHAGFLSLCFATGLAGNIFPFMNWFNQYQYRGYRVLFFLSLAFSSLAPLAAIALTHSFWEMIYYMAPVTPSLLSYIIGLLFYITHVPERWMSEKWRRRMDRFGGVSEEITSMRTTTFFSILFAVAVVNAAAIHRPVQRKAEAEADPFTASWKRKTEQAQPAHWEREAKAGGSVAYWRRETEPLA</sequence>
<comment type="subcellular location">
    <subcellularLocation>
        <location evidence="1">Membrane</location>
        <topology evidence="1">Multi-pass membrane protein</topology>
    </subcellularLocation>
</comment>
<evidence type="ECO:0000256" key="1">
    <source>
        <dbReference type="ARBA" id="ARBA00004141"/>
    </source>
</evidence>
<evidence type="ECO:0000256" key="5">
    <source>
        <dbReference type="SAM" id="MobiDB-lite"/>
    </source>
</evidence>
<evidence type="ECO:0000313" key="8">
    <source>
        <dbReference type="Proteomes" id="UP001437256"/>
    </source>
</evidence>
<dbReference type="Pfam" id="PF03006">
    <property type="entry name" value="HlyIII"/>
    <property type="match status" value="1"/>
</dbReference>
<feature type="region of interest" description="Disordered" evidence="5">
    <location>
        <begin position="579"/>
        <end position="602"/>
    </location>
</feature>
<gene>
    <name evidence="7" type="primary">IZH3</name>
    <name evidence="7" type="ORF">AAF712_001850</name>
</gene>
<dbReference type="PANTHER" id="PTHR20855:SF97">
    <property type="entry name" value="ADIPOR-LIKE RECEPTOR IZH3-RELATED"/>
    <property type="match status" value="1"/>
</dbReference>
<proteinExistence type="predicted"/>
<feature type="region of interest" description="Disordered" evidence="5">
    <location>
        <begin position="1"/>
        <end position="33"/>
    </location>
</feature>
<dbReference type="EMBL" id="JBBXMP010000004">
    <property type="protein sequence ID" value="KAL0071284.1"/>
    <property type="molecule type" value="Genomic_DNA"/>
</dbReference>
<evidence type="ECO:0000256" key="3">
    <source>
        <dbReference type="ARBA" id="ARBA00022989"/>
    </source>
</evidence>
<feature type="transmembrane region" description="Helical" evidence="6">
    <location>
        <begin position="367"/>
        <end position="389"/>
    </location>
</feature>
<feature type="transmembrane region" description="Helical" evidence="6">
    <location>
        <begin position="489"/>
        <end position="512"/>
    </location>
</feature>
<keyword evidence="3 6" id="KW-1133">Transmembrane helix</keyword>
<dbReference type="InterPro" id="IPR004254">
    <property type="entry name" value="AdipoR/HlyIII-related"/>
</dbReference>
<evidence type="ECO:0000256" key="6">
    <source>
        <dbReference type="SAM" id="Phobius"/>
    </source>
</evidence>
<evidence type="ECO:0000256" key="4">
    <source>
        <dbReference type="ARBA" id="ARBA00023136"/>
    </source>
</evidence>
<organism evidence="7 8">
    <name type="scientific">Marasmius tenuissimus</name>
    <dbReference type="NCBI Taxonomy" id="585030"/>
    <lineage>
        <taxon>Eukaryota</taxon>
        <taxon>Fungi</taxon>
        <taxon>Dikarya</taxon>
        <taxon>Basidiomycota</taxon>
        <taxon>Agaricomycotina</taxon>
        <taxon>Agaricomycetes</taxon>
        <taxon>Agaricomycetidae</taxon>
        <taxon>Agaricales</taxon>
        <taxon>Marasmiineae</taxon>
        <taxon>Marasmiaceae</taxon>
        <taxon>Marasmius</taxon>
    </lineage>
</organism>
<name>A0ABR3AD65_9AGAR</name>
<feature type="transmembrane region" description="Helical" evidence="6">
    <location>
        <begin position="463"/>
        <end position="483"/>
    </location>
</feature>